<sequence>MLCDYATSNSHNYQNPESRTLVPGIAFEDFARRFREPSLDEGFQDIVRVKFRFQGSEAAKKLWSQYWI</sequence>
<dbReference type="InterPro" id="IPR027417">
    <property type="entry name" value="P-loop_NTPase"/>
</dbReference>
<dbReference type="STRING" id="2070753.A0A3A2ZYV2"/>
<proteinExistence type="predicted"/>
<name>A0A3A2ZYV2_9EURO</name>
<comment type="caution">
    <text evidence="1">The sequence shown here is derived from an EMBL/GenBank/DDBJ whole genome shotgun (WGS) entry which is preliminary data.</text>
</comment>
<keyword evidence="2" id="KW-1185">Reference proteome</keyword>
<gene>
    <name evidence="1" type="ORF">PHISCL_01069</name>
</gene>
<dbReference type="Proteomes" id="UP000266188">
    <property type="component" value="Unassembled WGS sequence"/>
</dbReference>
<protein>
    <submittedName>
        <fullName evidence="1">Polynucleotide</fullName>
    </submittedName>
</protein>
<dbReference type="EMBL" id="MVGC01000019">
    <property type="protein sequence ID" value="RJE26557.1"/>
    <property type="molecule type" value="Genomic_DNA"/>
</dbReference>
<dbReference type="Gene3D" id="3.40.50.300">
    <property type="entry name" value="P-loop containing nucleotide triphosphate hydrolases"/>
    <property type="match status" value="1"/>
</dbReference>
<organism evidence="1 2">
    <name type="scientific">Aspergillus sclerotialis</name>
    <dbReference type="NCBI Taxonomy" id="2070753"/>
    <lineage>
        <taxon>Eukaryota</taxon>
        <taxon>Fungi</taxon>
        <taxon>Dikarya</taxon>
        <taxon>Ascomycota</taxon>
        <taxon>Pezizomycotina</taxon>
        <taxon>Eurotiomycetes</taxon>
        <taxon>Eurotiomycetidae</taxon>
        <taxon>Eurotiales</taxon>
        <taxon>Aspergillaceae</taxon>
        <taxon>Aspergillus</taxon>
        <taxon>Aspergillus subgen. Polypaecilum</taxon>
    </lineage>
</organism>
<accession>A0A3A2ZYV2</accession>
<dbReference type="AlphaFoldDB" id="A0A3A2ZYV2"/>
<evidence type="ECO:0000313" key="1">
    <source>
        <dbReference type="EMBL" id="RJE26557.1"/>
    </source>
</evidence>
<reference evidence="2" key="1">
    <citation type="submission" date="2017-02" db="EMBL/GenBank/DDBJ databases">
        <authorList>
            <person name="Tafer H."/>
            <person name="Lopandic K."/>
        </authorList>
    </citation>
    <scope>NUCLEOTIDE SEQUENCE [LARGE SCALE GENOMIC DNA]</scope>
    <source>
        <strain evidence="2">CBS 366.77</strain>
    </source>
</reference>
<evidence type="ECO:0000313" key="2">
    <source>
        <dbReference type="Proteomes" id="UP000266188"/>
    </source>
</evidence>
<dbReference type="OrthoDB" id="19045at2759"/>